<dbReference type="EMBL" id="JBBPHU010000009">
    <property type="protein sequence ID" value="KAK7513940.1"/>
    <property type="molecule type" value="Genomic_DNA"/>
</dbReference>
<organism evidence="1 2">
    <name type="scientific">Phyllosticta citriasiana</name>
    <dbReference type="NCBI Taxonomy" id="595635"/>
    <lineage>
        <taxon>Eukaryota</taxon>
        <taxon>Fungi</taxon>
        <taxon>Dikarya</taxon>
        <taxon>Ascomycota</taxon>
        <taxon>Pezizomycotina</taxon>
        <taxon>Dothideomycetes</taxon>
        <taxon>Dothideomycetes incertae sedis</taxon>
        <taxon>Botryosphaeriales</taxon>
        <taxon>Phyllostictaceae</taxon>
        <taxon>Phyllosticta</taxon>
    </lineage>
</organism>
<sequence length="99" mass="10747">MASSSFPCFFFIYARPTYLSTCLSGWLAGVDQGLDMPTLMGLPFYFAVPSIALAQRTPLLISSSFTFSYNLCIVSHGRYGGGADAVAITAHRSIRTTHQ</sequence>
<comment type="caution">
    <text evidence="1">The sequence shown here is derived from an EMBL/GenBank/DDBJ whole genome shotgun (WGS) entry which is preliminary data.</text>
</comment>
<evidence type="ECO:0000313" key="1">
    <source>
        <dbReference type="EMBL" id="KAK7513940.1"/>
    </source>
</evidence>
<gene>
    <name evidence="1" type="ORF">IWZ03DRAFT_383441</name>
</gene>
<evidence type="ECO:0000313" key="2">
    <source>
        <dbReference type="Proteomes" id="UP001363622"/>
    </source>
</evidence>
<keyword evidence="2" id="KW-1185">Reference proteome</keyword>
<dbReference type="Proteomes" id="UP001363622">
    <property type="component" value="Unassembled WGS sequence"/>
</dbReference>
<protein>
    <recommendedName>
        <fullName evidence="3">Secreted protein</fullName>
    </recommendedName>
</protein>
<proteinExistence type="predicted"/>
<accession>A0ABR1KFX4</accession>
<name>A0ABR1KFX4_9PEZI</name>
<reference evidence="1 2" key="1">
    <citation type="submission" date="2024-04" db="EMBL/GenBank/DDBJ databases">
        <title>Phyllosticta paracitricarpa is synonymous to the EU quarantine fungus P. citricarpa based on phylogenomic analyses.</title>
        <authorList>
            <consortium name="Lawrence Berkeley National Laboratory"/>
            <person name="Van Ingen-Buijs V.A."/>
            <person name="Van Westerhoven A.C."/>
            <person name="Haridas S."/>
            <person name="Skiadas P."/>
            <person name="Martin F."/>
            <person name="Groenewald J.Z."/>
            <person name="Crous P.W."/>
            <person name="Seidl M.F."/>
        </authorList>
    </citation>
    <scope>NUCLEOTIDE SEQUENCE [LARGE SCALE GENOMIC DNA]</scope>
    <source>
        <strain evidence="1 2">CBS 123371</strain>
    </source>
</reference>
<evidence type="ECO:0008006" key="3">
    <source>
        <dbReference type="Google" id="ProtNLM"/>
    </source>
</evidence>